<feature type="domain" description="ParB-like N-terminal" evidence="2">
    <location>
        <begin position="6"/>
        <end position="103"/>
    </location>
</feature>
<evidence type="ECO:0000313" key="4">
    <source>
        <dbReference type="Proteomes" id="UP000203589"/>
    </source>
</evidence>
<keyword evidence="4" id="KW-1185">Reference proteome</keyword>
<dbReference type="GO" id="GO:0005694">
    <property type="term" value="C:chromosome"/>
    <property type="evidence" value="ECO:0007669"/>
    <property type="project" value="TreeGrafter"/>
</dbReference>
<dbReference type="KEGG" id="aht:ANTHELSMS3_01291"/>
<dbReference type="Pfam" id="PF02195">
    <property type="entry name" value="ParB_N"/>
    <property type="match status" value="1"/>
</dbReference>
<dbReference type="SUPFAM" id="SSF110849">
    <property type="entry name" value="ParB/Sulfiredoxin"/>
    <property type="match status" value="1"/>
</dbReference>
<dbReference type="PANTHER" id="PTHR33375">
    <property type="entry name" value="CHROMOSOME-PARTITIONING PROTEIN PARB-RELATED"/>
    <property type="match status" value="1"/>
</dbReference>
<dbReference type="OrthoDB" id="7812516at2"/>
<gene>
    <name evidence="3" type="ORF">ANTHELSMS3_01291</name>
</gene>
<dbReference type="InterPro" id="IPR036086">
    <property type="entry name" value="ParB/Sulfiredoxin_sf"/>
</dbReference>
<accession>A0A222E1J2</accession>
<dbReference type="GO" id="GO:0007059">
    <property type="term" value="P:chromosome segregation"/>
    <property type="evidence" value="ECO:0007669"/>
    <property type="project" value="TreeGrafter"/>
</dbReference>
<dbReference type="SMART" id="SM00470">
    <property type="entry name" value="ParB"/>
    <property type="match status" value="1"/>
</dbReference>
<dbReference type="PANTHER" id="PTHR33375:SF1">
    <property type="entry name" value="CHROMOSOME-PARTITIONING PROTEIN PARB-RELATED"/>
    <property type="match status" value="1"/>
</dbReference>
<reference evidence="3 4" key="1">
    <citation type="submission" date="2017-07" db="EMBL/GenBank/DDBJ databases">
        <title>Genome Sequence of Antarctobacter heliothermus Strain SMS3 Isolated from a culture of the Diatom Skeletonema marinoi.</title>
        <authorList>
            <person name="Topel M."/>
            <person name="Pinder M.I.M."/>
            <person name="Johansson O.N."/>
            <person name="Kourtchenko O."/>
            <person name="Godhe A."/>
            <person name="Clarke A.K."/>
        </authorList>
    </citation>
    <scope>NUCLEOTIDE SEQUENCE [LARGE SCALE GENOMIC DNA]</scope>
    <source>
        <strain evidence="3 4">SMS3</strain>
    </source>
</reference>
<dbReference type="Proteomes" id="UP000203589">
    <property type="component" value="Chromosome"/>
</dbReference>
<name>A0A222E1J2_9RHOB</name>
<dbReference type="AlphaFoldDB" id="A0A222E1J2"/>
<feature type="region of interest" description="Disordered" evidence="1">
    <location>
        <begin position="216"/>
        <end position="235"/>
    </location>
</feature>
<dbReference type="Gene3D" id="3.90.1530.30">
    <property type="match status" value="1"/>
</dbReference>
<dbReference type="InterPro" id="IPR003115">
    <property type="entry name" value="ParB_N"/>
</dbReference>
<evidence type="ECO:0000256" key="1">
    <source>
        <dbReference type="SAM" id="MobiDB-lite"/>
    </source>
</evidence>
<organism evidence="3 4">
    <name type="scientific">Antarctobacter heliothermus</name>
    <dbReference type="NCBI Taxonomy" id="74033"/>
    <lineage>
        <taxon>Bacteria</taxon>
        <taxon>Pseudomonadati</taxon>
        <taxon>Pseudomonadota</taxon>
        <taxon>Alphaproteobacteria</taxon>
        <taxon>Rhodobacterales</taxon>
        <taxon>Roseobacteraceae</taxon>
        <taxon>Antarctobacter</taxon>
    </lineage>
</organism>
<protein>
    <submittedName>
        <fullName evidence="3">Nucleoid occlusion protein</fullName>
    </submittedName>
</protein>
<dbReference type="EMBL" id="CP022540">
    <property type="protein sequence ID" value="ASP20002.1"/>
    <property type="molecule type" value="Genomic_DNA"/>
</dbReference>
<dbReference type="RefSeq" id="WP_094034156.1">
    <property type="nucleotide sequence ID" value="NZ_CP022540.1"/>
</dbReference>
<feature type="region of interest" description="Disordered" evidence="1">
    <location>
        <begin position="1"/>
        <end position="24"/>
    </location>
</feature>
<proteinExistence type="predicted"/>
<evidence type="ECO:0000313" key="3">
    <source>
        <dbReference type="EMBL" id="ASP20002.1"/>
    </source>
</evidence>
<sequence length="282" mass="31510">MTDNIHHIPLTDINPNALPRDRTSEDAEADYELMQSIFIDGLRQPVEVWGLSEQTDDGHRYGLISGFRRLTACTTLEKDTIPALLRTPESIPKAVTAMVAENEIRSQISPWEKVRLILQCLGEGIFPTPDAAISTLFPLSSRQKTARLRGLVPVVQRFDGLLNAPERLTTRRLDQLTSAMNAGYEDLLLNALSPFPRTAAPETQWEALAPVLQEALNPRPSDPAPGTSGDPRRIRTIRNGLVIRRELTRTGWILRFSGREAKSPGIIDDVMDYVELHFGKEV</sequence>
<dbReference type="InterPro" id="IPR050336">
    <property type="entry name" value="Chromosome_partition/occlusion"/>
</dbReference>
<evidence type="ECO:0000259" key="2">
    <source>
        <dbReference type="SMART" id="SM00470"/>
    </source>
</evidence>